<protein>
    <submittedName>
        <fullName evidence="1">Uncharacterized protein</fullName>
    </submittedName>
</protein>
<proteinExistence type="predicted"/>
<keyword evidence="2" id="KW-1185">Reference proteome</keyword>
<dbReference type="Proteomes" id="UP000515733">
    <property type="component" value="Chromosome"/>
</dbReference>
<dbReference type="EMBL" id="LR778301">
    <property type="protein sequence ID" value="CAB1367681.1"/>
    <property type="molecule type" value="Genomic_DNA"/>
</dbReference>
<dbReference type="KEGG" id="doe:DENOEST_0516"/>
<gene>
    <name evidence="1" type="ORF">DENOEST_0516</name>
</gene>
<evidence type="ECO:0000313" key="1">
    <source>
        <dbReference type="EMBL" id="CAB1367681.1"/>
    </source>
</evidence>
<sequence length="77" mass="8700">MANSDEKLAMFYAPLNFPRNTSGQCFPEDGHTFPMTEYTVPPCHTSLGMARHIVRLRVATHVSRLATIIGYRQAYGR</sequence>
<reference evidence="1 2" key="1">
    <citation type="submission" date="2020-03" db="EMBL/GenBank/DDBJ databases">
        <authorList>
            <consortium name="Genoscope - CEA"/>
            <person name="William W."/>
        </authorList>
    </citation>
    <scope>NUCLEOTIDE SEQUENCE [LARGE SCALE GENOMIC DNA]</scope>
    <source>
        <strain evidence="2">DSM 16959</strain>
    </source>
</reference>
<name>A0A6S6XP01_9PROT</name>
<evidence type="ECO:0000313" key="2">
    <source>
        <dbReference type="Proteomes" id="UP000515733"/>
    </source>
</evidence>
<dbReference type="AlphaFoldDB" id="A0A6S6XP01"/>
<organism evidence="1 2">
    <name type="scientific">Denitratisoma oestradiolicum</name>
    <dbReference type="NCBI Taxonomy" id="311182"/>
    <lineage>
        <taxon>Bacteria</taxon>
        <taxon>Pseudomonadati</taxon>
        <taxon>Pseudomonadota</taxon>
        <taxon>Betaproteobacteria</taxon>
        <taxon>Nitrosomonadales</taxon>
        <taxon>Sterolibacteriaceae</taxon>
        <taxon>Denitratisoma</taxon>
    </lineage>
</organism>
<accession>A0A6S6XP01</accession>